<name>A0AAD4W6H8_PRUDU</name>
<dbReference type="Proteomes" id="UP001054821">
    <property type="component" value="Chromosome 3"/>
</dbReference>
<protein>
    <submittedName>
        <fullName evidence="2">Uncharacterized protein</fullName>
    </submittedName>
</protein>
<accession>A0AAD4W6H8</accession>
<dbReference type="AlphaFoldDB" id="A0AAD4W6H8"/>
<reference evidence="2 3" key="1">
    <citation type="journal article" date="2022" name="G3 (Bethesda)">
        <title>Whole-genome sequence and methylome profiling of the almond [Prunus dulcis (Mill.) D.A. Webb] cultivar 'Nonpareil'.</title>
        <authorList>
            <person name="D'Amico-Willman K.M."/>
            <person name="Ouma W.Z."/>
            <person name="Meulia T."/>
            <person name="Sideli G.M."/>
            <person name="Gradziel T.M."/>
            <person name="Fresnedo-Ramirez J."/>
        </authorList>
    </citation>
    <scope>NUCLEOTIDE SEQUENCE [LARGE SCALE GENOMIC DNA]</scope>
    <source>
        <strain evidence="2">Clone GOH B32 T37-40</strain>
    </source>
</reference>
<comment type="caution">
    <text evidence="2">The sequence shown here is derived from an EMBL/GenBank/DDBJ whole genome shotgun (WGS) entry which is preliminary data.</text>
</comment>
<evidence type="ECO:0000313" key="2">
    <source>
        <dbReference type="EMBL" id="KAI5336466.1"/>
    </source>
</evidence>
<keyword evidence="3" id="KW-1185">Reference proteome</keyword>
<evidence type="ECO:0000313" key="3">
    <source>
        <dbReference type="Proteomes" id="UP001054821"/>
    </source>
</evidence>
<proteinExistence type="predicted"/>
<feature type="region of interest" description="Disordered" evidence="1">
    <location>
        <begin position="45"/>
        <end position="71"/>
    </location>
</feature>
<gene>
    <name evidence="2" type="ORF">L3X38_015733</name>
</gene>
<sequence>MGSRFPSHQLSNGLYVSGSLSSQKKEHLRWAHGHALYWKSGQLTSAPSRTGSFGGAASHSGPIMPNAAARA</sequence>
<evidence type="ECO:0000256" key="1">
    <source>
        <dbReference type="SAM" id="MobiDB-lite"/>
    </source>
</evidence>
<dbReference type="EMBL" id="JAJFAZ020000003">
    <property type="protein sequence ID" value="KAI5336466.1"/>
    <property type="molecule type" value="Genomic_DNA"/>
</dbReference>
<organism evidence="2 3">
    <name type="scientific">Prunus dulcis</name>
    <name type="common">Almond</name>
    <name type="synonym">Amygdalus dulcis</name>
    <dbReference type="NCBI Taxonomy" id="3755"/>
    <lineage>
        <taxon>Eukaryota</taxon>
        <taxon>Viridiplantae</taxon>
        <taxon>Streptophyta</taxon>
        <taxon>Embryophyta</taxon>
        <taxon>Tracheophyta</taxon>
        <taxon>Spermatophyta</taxon>
        <taxon>Magnoliopsida</taxon>
        <taxon>eudicotyledons</taxon>
        <taxon>Gunneridae</taxon>
        <taxon>Pentapetalae</taxon>
        <taxon>rosids</taxon>
        <taxon>fabids</taxon>
        <taxon>Rosales</taxon>
        <taxon>Rosaceae</taxon>
        <taxon>Amygdaloideae</taxon>
        <taxon>Amygdaleae</taxon>
        <taxon>Prunus</taxon>
    </lineage>
</organism>